<reference evidence="8" key="1">
    <citation type="journal article" date="2020" name="Stud. Mycol.">
        <title>101 Dothideomycetes genomes: a test case for predicting lifestyles and emergence of pathogens.</title>
        <authorList>
            <person name="Haridas S."/>
            <person name="Albert R."/>
            <person name="Binder M."/>
            <person name="Bloem J."/>
            <person name="Labutti K."/>
            <person name="Salamov A."/>
            <person name="Andreopoulos B."/>
            <person name="Baker S."/>
            <person name="Barry K."/>
            <person name="Bills G."/>
            <person name="Bluhm B."/>
            <person name="Cannon C."/>
            <person name="Castanera R."/>
            <person name="Culley D."/>
            <person name="Daum C."/>
            <person name="Ezra D."/>
            <person name="Gonzalez J."/>
            <person name="Henrissat B."/>
            <person name="Kuo A."/>
            <person name="Liang C."/>
            <person name="Lipzen A."/>
            <person name="Lutzoni F."/>
            <person name="Magnuson J."/>
            <person name="Mondo S."/>
            <person name="Nolan M."/>
            <person name="Ohm R."/>
            <person name="Pangilinan J."/>
            <person name="Park H.-J."/>
            <person name="Ramirez L."/>
            <person name="Alfaro M."/>
            <person name="Sun H."/>
            <person name="Tritt A."/>
            <person name="Yoshinaga Y."/>
            <person name="Zwiers L.-H."/>
            <person name="Turgeon B."/>
            <person name="Goodwin S."/>
            <person name="Spatafora J."/>
            <person name="Crous P."/>
            <person name="Grigoriev I."/>
        </authorList>
    </citation>
    <scope>NUCLEOTIDE SEQUENCE</scope>
    <source>
        <strain evidence="8">CBS 116435</strain>
    </source>
</reference>
<feature type="compositionally biased region" description="Low complexity" evidence="5">
    <location>
        <begin position="261"/>
        <end position="271"/>
    </location>
</feature>
<feature type="transmembrane region" description="Helical" evidence="6">
    <location>
        <begin position="213"/>
        <end position="233"/>
    </location>
</feature>
<feature type="transmembrane region" description="Helical" evidence="6">
    <location>
        <begin position="458"/>
        <end position="479"/>
    </location>
</feature>
<feature type="transmembrane region" description="Helical" evidence="6">
    <location>
        <begin position="96"/>
        <end position="114"/>
    </location>
</feature>
<dbReference type="AlphaFoldDB" id="A0A9P4UNP4"/>
<keyword evidence="3 6" id="KW-1133">Transmembrane helix</keyword>
<dbReference type="PROSITE" id="PS50850">
    <property type="entry name" value="MFS"/>
    <property type="match status" value="1"/>
</dbReference>
<feature type="domain" description="Major facilitator superfamily (MFS) profile" evidence="7">
    <location>
        <begin position="58"/>
        <end position="541"/>
    </location>
</feature>
<keyword evidence="9" id="KW-1185">Reference proteome</keyword>
<dbReference type="Gene3D" id="1.20.1250.20">
    <property type="entry name" value="MFS general substrate transporter like domains"/>
    <property type="match status" value="1"/>
</dbReference>
<evidence type="ECO:0000256" key="5">
    <source>
        <dbReference type="SAM" id="MobiDB-lite"/>
    </source>
</evidence>
<feature type="transmembrane region" description="Helical" evidence="6">
    <location>
        <begin position="427"/>
        <end position="446"/>
    </location>
</feature>
<gene>
    <name evidence="8" type="ORF">K431DRAFT_283714</name>
</gene>
<dbReference type="OrthoDB" id="5215911at2759"/>
<dbReference type="GO" id="GO:0022857">
    <property type="term" value="F:transmembrane transporter activity"/>
    <property type="evidence" value="ECO:0007669"/>
    <property type="project" value="InterPro"/>
</dbReference>
<dbReference type="InterPro" id="IPR020846">
    <property type="entry name" value="MFS_dom"/>
</dbReference>
<feature type="transmembrane region" description="Helical" evidence="6">
    <location>
        <begin position="341"/>
        <end position="363"/>
    </location>
</feature>
<dbReference type="Proteomes" id="UP000799441">
    <property type="component" value="Unassembled WGS sequence"/>
</dbReference>
<evidence type="ECO:0000313" key="9">
    <source>
        <dbReference type="Proteomes" id="UP000799441"/>
    </source>
</evidence>
<dbReference type="GO" id="GO:0005886">
    <property type="term" value="C:plasma membrane"/>
    <property type="evidence" value="ECO:0007669"/>
    <property type="project" value="TreeGrafter"/>
</dbReference>
<dbReference type="PANTHER" id="PTHR23502:SF34">
    <property type="entry name" value="PROTEIN HOL1"/>
    <property type="match status" value="1"/>
</dbReference>
<feature type="transmembrane region" description="Helical" evidence="6">
    <location>
        <begin position="185"/>
        <end position="207"/>
    </location>
</feature>
<feature type="transmembrane region" description="Helical" evidence="6">
    <location>
        <begin position="491"/>
        <end position="513"/>
    </location>
</feature>
<comment type="subcellular location">
    <subcellularLocation>
        <location evidence="1">Membrane</location>
        <topology evidence="1">Multi-pass membrane protein</topology>
    </subcellularLocation>
</comment>
<evidence type="ECO:0000256" key="4">
    <source>
        <dbReference type="ARBA" id="ARBA00023136"/>
    </source>
</evidence>
<evidence type="ECO:0000256" key="1">
    <source>
        <dbReference type="ARBA" id="ARBA00004141"/>
    </source>
</evidence>
<dbReference type="InterPro" id="IPR011701">
    <property type="entry name" value="MFS"/>
</dbReference>
<feature type="transmembrane region" description="Helical" evidence="6">
    <location>
        <begin position="383"/>
        <end position="406"/>
    </location>
</feature>
<accession>A0A9P4UNP4</accession>
<name>A0A9P4UNP4_9PEZI</name>
<organism evidence="8 9">
    <name type="scientific">Polychaeton citri CBS 116435</name>
    <dbReference type="NCBI Taxonomy" id="1314669"/>
    <lineage>
        <taxon>Eukaryota</taxon>
        <taxon>Fungi</taxon>
        <taxon>Dikarya</taxon>
        <taxon>Ascomycota</taxon>
        <taxon>Pezizomycotina</taxon>
        <taxon>Dothideomycetes</taxon>
        <taxon>Dothideomycetidae</taxon>
        <taxon>Capnodiales</taxon>
        <taxon>Capnodiaceae</taxon>
        <taxon>Polychaeton</taxon>
    </lineage>
</organism>
<evidence type="ECO:0000256" key="2">
    <source>
        <dbReference type="ARBA" id="ARBA00022692"/>
    </source>
</evidence>
<feature type="transmembrane region" description="Helical" evidence="6">
    <location>
        <begin position="126"/>
        <end position="144"/>
    </location>
</feature>
<feature type="transmembrane region" description="Helical" evidence="6">
    <location>
        <begin position="519"/>
        <end position="543"/>
    </location>
</feature>
<dbReference type="PANTHER" id="PTHR23502">
    <property type="entry name" value="MAJOR FACILITATOR SUPERFAMILY"/>
    <property type="match status" value="1"/>
</dbReference>
<dbReference type="InterPro" id="IPR036259">
    <property type="entry name" value="MFS_trans_sf"/>
</dbReference>
<dbReference type="EMBL" id="MU003781">
    <property type="protein sequence ID" value="KAF2722577.1"/>
    <property type="molecule type" value="Genomic_DNA"/>
</dbReference>
<feature type="region of interest" description="Disordered" evidence="5">
    <location>
        <begin position="257"/>
        <end position="304"/>
    </location>
</feature>
<evidence type="ECO:0000256" key="6">
    <source>
        <dbReference type="SAM" id="Phobius"/>
    </source>
</evidence>
<protein>
    <submittedName>
        <fullName evidence="8">MFS general substrate transporter</fullName>
    </submittedName>
</protein>
<sequence length="564" mass="62319">MEHHRHSVAETDLPGTIQMFARVDGVESTSPVFSENITLIPQPTQSPNDPLNWSKPRKYWHAALVLYITALTAATSNDAGSAGDAMKYDLGISYDVQNTAAGVLFIGIGYWTLLASPMPFLYGRRIQYMICLLWSIVGSIWFARIQTVQDTVWNQLFVGASESCAEALVQLSLSDLFFQHQRGSVLGIYILATSVGTFLGPLIAGYIGSGIGWRWVGWTSVIISGVTLIVYLLTLEETSFDRDTILSGHLIPVANSHDDNSNSSNNNNVDNVDNEKGVVPDPEGSGSNGGTGNQNGPEDIPGADDQKKPYLKRIALITPAPNLIGTGFVQYFKRLFNTLRVFYFPAVIYSGLQWGAQDAWLSFYLTIEEDNWYGPPWNYGDQAVAIMNIPTLIGATIGCVYGGWFSDVFVRWMARRRGGISEAEDRLWLMFPSALINPAGLMLFGITSDKGYRWPAPYVGLGMIGFGFGCAGDLSMAYLMDAYPDMILEGMVGVAVINNTLACIFTFVTSYWIDASGVADTFIAIGVLSFFFQMLTAPMMYYGKASRRWTLNKYYNYIYIRDGR</sequence>
<comment type="caution">
    <text evidence="8">The sequence shown here is derived from an EMBL/GenBank/DDBJ whole genome shotgun (WGS) entry which is preliminary data.</text>
</comment>
<dbReference type="FunFam" id="1.20.1250.20:FF:000224">
    <property type="entry name" value="MFS transporter, putative"/>
    <property type="match status" value="1"/>
</dbReference>
<proteinExistence type="predicted"/>
<dbReference type="Pfam" id="PF07690">
    <property type="entry name" value="MFS_1"/>
    <property type="match status" value="1"/>
</dbReference>
<evidence type="ECO:0000256" key="3">
    <source>
        <dbReference type="ARBA" id="ARBA00022989"/>
    </source>
</evidence>
<keyword evidence="2 6" id="KW-0812">Transmembrane</keyword>
<evidence type="ECO:0000259" key="7">
    <source>
        <dbReference type="PROSITE" id="PS50850"/>
    </source>
</evidence>
<evidence type="ECO:0000313" key="8">
    <source>
        <dbReference type="EMBL" id="KAF2722577.1"/>
    </source>
</evidence>
<dbReference type="SUPFAM" id="SSF103473">
    <property type="entry name" value="MFS general substrate transporter"/>
    <property type="match status" value="1"/>
</dbReference>
<keyword evidence="4 6" id="KW-0472">Membrane</keyword>